<accession>A0A0N0DZJ2</accession>
<name>A0A0N0DZJ2_LEPPY</name>
<dbReference type="OMA" id="KKNVCRH"/>
<dbReference type="SMART" id="SM00356">
    <property type="entry name" value="ZnF_C3H1"/>
    <property type="match status" value="1"/>
</dbReference>
<proteinExistence type="predicted"/>
<feature type="compositionally biased region" description="Polar residues" evidence="5">
    <location>
        <begin position="388"/>
        <end position="404"/>
    </location>
</feature>
<evidence type="ECO:0000256" key="2">
    <source>
        <dbReference type="ARBA" id="ARBA00022771"/>
    </source>
</evidence>
<feature type="compositionally biased region" description="Low complexity" evidence="5">
    <location>
        <begin position="213"/>
        <end position="231"/>
    </location>
</feature>
<organism evidence="7 8">
    <name type="scientific">Leptomonas pyrrhocoris</name>
    <name type="common">Firebug parasite</name>
    <dbReference type="NCBI Taxonomy" id="157538"/>
    <lineage>
        <taxon>Eukaryota</taxon>
        <taxon>Discoba</taxon>
        <taxon>Euglenozoa</taxon>
        <taxon>Kinetoplastea</taxon>
        <taxon>Metakinetoplastina</taxon>
        <taxon>Trypanosomatida</taxon>
        <taxon>Trypanosomatidae</taxon>
        <taxon>Leishmaniinae</taxon>
        <taxon>Leptomonas</taxon>
    </lineage>
</organism>
<evidence type="ECO:0000256" key="3">
    <source>
        <dbReference type="ARBA" id="ARBA00022833"/>
    </source>
</evidence>
<feature type="compositionally biased region" description="Gly residues" evidence="5">
    <location>
        <begin position="261"/>
        <end position="272"/>
    </location>
</feature>
<gene>
    <name evidence="7" type="ORF">ABB37_01671</name>
</gene>
<dbReference type="SUPFAM" id="SSF90229">
    <property type="entry name" value="CCCH zinc finger"/>
    <property type="match status" value="1"/>
</dbReference>
<dbReference type="VEuPathDB" id="TriTrypDB:LpyrH10_02_6450"/>
<evidence type="ECO:0000259" key="6">
    <source>
        <dbReference type="PROSITE" id="PS50103"/>
    </source>
</evidence>
<feature type="region of interest" description="Disordered" evidence="5">
    <location>
        <begin position="67"/>
        <end position="106"/>
    </location>
</feature>
<dbReference type="InterPro" id="IPR000571">
    <property type="entry name" value="Znf_CCCH"/>
</dbReference>
<comment type="caution">
    <text evidence="7">The sequence shown here is derived from an EMBL/GenBank/DDBJ whole genome shotgun (WGS) entry which is preliminary data.</text>
</comment>
<keyword evidence="8" id="KW-1185">Reference proteome</keyword>
<feature type="zinc finger region" description="C3H1-type" evidence="4">
    <location>
        <begin position="109"/>
        <end position="136"/>
    </location>
</feature>
<sequence length="436" mass="45249">MADSGRKIRQTPSVTSPTLRSPSSPTATGAVGSPSSPLSRQFAHAPYLSTNNILATEELNAAEYESMMARGKRRDGATSGSPTSSANTSHNATFSSSPTKSNAVAGLPRGKKNVCRHFLNGNCNRGSSCRFYHPGSIHRVITPSHPRTPTQRPLTPLADLAMQKQQQTSAFANASPIHSPYLGPSVGMLNLNEASPVLSRSIPRQVTENVVTSDNNSSHVSPPSSPATSHAQRVSCGTVSGPISSFTAQPALSSPSSGPQVGLGSGSNGGGNSTTRKTAPLQGLPLLMLPECAARVPGGEADDGNSAGAVDSTGLSFPHSPTTPRSYRMPVYRIGPRTGGVASSPPQRSSASNTVPSSNSTSVRQDGSDFIVGFAPQPPQAQAPGSQIEYSLTSPPSVTVTRNNPYAYPGNQGGVLRQPKAPMSPLKRYPASFQNT</sequence>
<dbReference type="PROSITE" id="PS50103">
    <property type="entry name" value="ZF_C3H1"/>
    <property type="match status" value="1"/>
</dbReference>
<evidence type="ECO:0000256" key="1">
    <source>
        <dbReference type="ARBA" id="ARBA00022723"/>
    </source>
</evidence>
<keyword evidence="3 4" id="KW-0862">Zinc</keyword>
<dbReference type="RefSeq" id="XP_015663784.1">
    <property type="nucleotide sequence ID" value="XM_015798264.1"/>
</dbReference>
<feature type="compositionally biased region" description="Polar residues" evidence="5">
    <location>
        <begin position="235"/>
        <end position="259"/>
    </location>
</feature>
<dbReference type="GeneID" id="26901966"/>
<keyword evidence="1 4" id="KW-0479">Metal-binding</keyword>
<dbReference type="EMBL" id="LGTL01000002">
    <property type="protein sequence ID" value="KPA85345.1"/>
    <property type="molecule type" value="Genomic_DNA"/>
</dbReference>
<evidence type="ECO:0000313" key="8">
    <source>
        <dbReference type="Proteomes" id="UP000037923"/>
    </source>
</evidence>
<dbReference type="InterPro" id="IPR036855">
    <property type="entry name" value="Znf_CCCH_sf"/>
</dbReference>
<feature type="region of interest" description="Disordered" evidence="5">
    <location>
        <begin position="1"/>
        <end position="41"/>
    </location>
</feature>
<reference evidence="7 8" key="1">
    <citation type="submission" date="2015-07" db="EMBL/GenBank/DDBJ databases">
        <title>High-quality genome of monoxenous trypanosomatid Leptomonas pyrrhocoris.</title>
        <authorList>
            <person name="Flegontov P."/>
            <person name="Butenko A."/>
            <person name="Firsov S."/>
            <person name="Vlcek C."/>
            <person name="Logacheva M.D."/>
            <person name="Field M."/>
            <person name="Filatov D."/>
            <person name="Flegontova O."/>
            <person name="Gerasimov E."/>
            <person name="Jackson A.P."/>
            <person name="Kelly S."/>
            <person name="Opperdoes F."/>
            <person name="O'Reilly A."/>
            <person name="Votypka J."/>
            <person name="Yurchenko V."/>
            <person name="Lukes J."/>
        </authorList>
    </citation>
    <scope>NUCLEOTIDE SEQUENCE [LARGE SCALE GENOMIC DNA]</scope>
    <source>
        <strain evidence="7">H10</strain>
    </source>
</reference>
<evidence type="ECO:0000256" key="4">
    <source>
        <dbReference type="PROSITE-ProRule" id="PRU00723"/>
    </source>
</evidence>
<dbReference type="Proteomes" id="UP000037923">
    <property type="component" value="Unassembled WGS sequence"/>
</dbReference>
<feature type="region of interest" description="Disordered" evidence="5">
    <location>
        <begin position="208"/>
        <end position="278"/>
    </location>
</feature>
<dbReference type="OrthoDB" id="263848at2759"/>
<dbReference type="AlphaFoldDB" id="A0A0N0DZJ2"/>
<feature type="compositionally biased region" description="Low complexity" evidence="5">
    <location>
        <begin position="349"/>
        <end position="363"/>
    </location>
</feature>
<evidence type="ECO:0000313" key="7">
    <source>
        <dbReference type="EMBL" id="KPA85345.1"/>
    </source>
</evidence>
<dbReference type="Gene3D" id="3.30.1370.210">
    <property type="match status" value="1"/>
</dbReference>
<dbReference type="Pfam" id="PF00642">
    <property type="entry name" value="zf-CCCH"/>
    <property type="match status" value="1"/>
</dbReference>
<feature type="compositionally biased region" description="Polar residues" evidence="5">
    <location>
        <begin position="313"/>
        <end position="325"/>
    </location>
</feature>
<feature type="compositionally biased region" description="Polar residues" evidence="5">
    <location>
        <begin position="78"/>
        <end position="102"/>
    </location>
</feature>
<protein>
    <recommendedName>
        <fullName evidence="6">C3H1-type domain-containing protein</fullName>
    </recommendedName>
</protein>
<evidence type="ECO:0000256" key="5">
    <source>
        <dbReference type="SAM" id="MobiDB-lite"/>
    </source>
</evidence>
<feature type="domain" description="C3H1-type" evidence="6">
    <location>
        <begin position="109"/>
        <end position="136"/>
    </location>
</feature>
<feature type="region of interest" description="Disordered" evidence="5">
    <location>
        <begin position="295"/>
        <end position="436"/>
    </location>
</feature>
<keyword evidence="2 4" id="KW-0863">Zinc-finger</keyword>
<feature type="compositionally biased region" description="Low complexity" evidence="5">
    <location>
        <begin position="11"/>
        <end position="28"/>
    </location>
</feature>
<dbReference type="GO" id="GO:0008270">
    <property type="term" value="F:zinc ion binding"/>
    <property type="evidence" value="ECO:0007669"/>
    <property type="project" value="UniProtKB-KW"/>
</dbReference>